<name>A0AA38YPE4_VITRO</name>
<sequence length="260" mass="27891">MLLVNQAASGGLSGRACCSFSPPPKFSKPKPTLFSNRKSPRRTLHITLAKADGGLDSTPAAKQIPSDSNPSLPLNNDPTVFVGQESVPLEGVIQFEKPNATASRLEKWGRVALLAGGDVLALVLFSAIGRFSHGFSVIDFETLRTADPFIAGWTLSAYFLGGYGDDGRGMNGLSKAVLAAAKSWALGIPLGLIIRAATSGHIPPSNFILVTMGSTGFLLIGWRALLFSIFPNDKSKKNDVYRRGSPFELFELLTSLVRRW</sequence>
<keyword evidence="2" id="KW-0812">Transmembrane</keyword>
<comment type="caution">
    <text evidence="3">The sequence shown here is derived from an EMBL/GenBank/DDBJ whole genome shotgun (WGS) entry which is preliminary data.</text>
</comment>
<reference evidence="3 4" key="1">
    <citation type="journal article" date="2023" name="BMC Biotechnol.">
        <title>Vitis rotundifolia cv Carlos genome sequencing.</title>
        <authorList>
            <person name="Huff M."/>
            <person name="Hulse-Kemp A."/>
            <person name="Scheffler B."/>
            <person name="Youngblood R."/>
            <person name="Simpson S."/>
            <person name="Babiker E."/>
            <person name="Staton M."/>
        </authorList>
    </citation>
    <scope>NUCLEOTIDE SEQUENCE [LARGE SCALE GENOMIC DNA]</scope>
    <source>
        <tissue evidence="3">Leaf</tissue>
    </source>
</reference>
<feature type="transmembrane region" description="Helical" evidence="2">
    <location>
        <begin position="148"/>
        <end position="164"/>
    </location>
</feature>
<dbReference type="Proteomes" id="UP001168098">
    <property type="component" value="Unassembled WGS sequence"/>
</dbReference>
<evidence type="ECO:0000313" key="3">
    <source>
        <dbReference type="EMBL" id="KAJ9674165.1"/>
    </source>
</evidence>
<dbReference type="Pfam" id="PF11255">
    <property type="entry name" value="DUF3054"/>
    <property type="match status" value="1"/>
</dbReference>
<feature type="transmembrane region" description="Helical" evidence="2">
    <location>
        <begin position="111"/>
        <end position="128"/>
    </location>
</feature>
<evidence type="ECO:0000256" key="2">
    <source>
        <dbReference type="SAM" id="Phobius"/>
    </source>
</evidence>
<feature type="transmembrane region" description="Helical" evidence="2">
    <location>
        <begin position="176"/>
        <end position="195"/>
    </location>
</feature>
<dbReference type="PANTHER" id="PTHR35283:SF3">
    <property type="entry name" value="T12C22.21 PROTEIN"/>
    <property type="match status" value="1"/>
</dbReference>
<keyword evidence="4" id="KW-1185">Reference proteome</keyword>
<feature type="transmembrane region" description="Helical" evidence="2">
    <location>
        <begin position="207"/>
        <end position="230"/>
    </location>
</feature>
<proteinExistence type="predicted"/>
<dbReference type="AlphaFoldDB" id="A0AA38YPE4"/>
<protein>
    <recommendedName>
        <fullName evidence="5">Transmembrane protein</fullName>
    </recommendedName>
</protein>
<gene>
    <name evidence="3" type="ORF">PVL29_023612</name>
</gene>
<keyword evidence="2" id="KW-1133">Transmembrane helix</keyword>
<dbReference type="EMBL" id="JARBHA010000018">
    <property type="protein sequence ID" value="KAJ9674165.1"/>
    <property type="molecule type" value="Genomic_DNA"/>
</dbReference>
<dbReference type="InterPro" id="IPR021414">
    <property type="entry name" value="DUF3054"/>
</dbReference>
<accession>A0AA38YPE4</accession>
<evidence type="ECO:0008006" key="5">
    <source>
        <dbReference type="Google" id="ProtNLM"/>
    </source>
</evidence>
<keyword evidence="2" id="KW-0472">Membrane</keyword>
<evidence type="ECO:0000256" key="1">
    <source>
        <dbReference type="SAM" id="MobiDB-lite"/>
    </source>
</evidence>
<feature type="region of interest" description="Disordered" evidence="1">
    <location>
        <begin position="53"/>
        <end position="73"/>
    </location>
</feature>
<dbReference type="PANTHER" id="PTHR35283">
    <property type="entry name" value="T12C22.21 PROTEIN"/>
    <property type="match status" value="1"/>
</dbReference>
<evidence type="ECO:0000313" key="4">
    <source>
        <dbReference type="Proteomes" id="UP001168098"/>
    </source>
</evidence>
<organism evidence="3 4">
    <name type="scientific">Vitis rotundifolia</name>
    <name type="common">Muscadine grape</name>
    <dbReference type="NCBI Taxonomy" id="103349"/>
    <lineage>
        <taxon>Eukaryota</taxon>
        <taxon>Viridiplantae</taxon>
        <taxon>Streptophyta</taxon>
        <taxon>Embryophyta</taxon>
        <taxon>Tracheophyta</taxon>
        <taxon>Spermatophyta</taxon>
        <taxon>Magnoliopsida</taxon>
        <taxon>eudicotyledons</taxon>
        <taxon>Gunneridae</taxon>
        <taxon>Pentapetalae</taxon>
        <taxon>rosids</taxon>
        <taxon>Vitales</taxon>
        <taxon>Vitaceae</taxon>
        <taxon>Viteae</taxon>
        <taxon>Vitis</taxon>
    </lineage>
</organism>